<dbReference type="EMBL" id="ABYH01000038">
    <property type="protein sequence ID" value="EEC98113.1"/>
    <property type="molecule type" value="Genomic_DNA"/>
</dbReference>
<evidence type="ECO:0008006" key="3">
    <source>
        <dbReference type="Google" id="ProtNLM"/>
    </source>
</evidence>
<accession>B7B631</accession>
<sequence length="277" mass="31899">FEWTSDLTFSLYRDKWKERDPKWKPNAYDQYNGWMRYYSGYLSDGLVQVGETIDHMPGALPGQVKIKDIDGYVYEADGSIKVDKHGIPMKTGKPDGKLDDADKVIYGSADPGYLFGFNNTLRWKNFDFNVYFYGQFDKLSAGSYKKQWLSNNVNDLRRGYNQPTSISDLWSSSNPNGTLPGYFQTESAYGVGDYYYEKTWFIRCRNITLGYNIPIKTSKHILSNIRVYFDVNNPFTITPYTGLDPETDISSSESAPSQLQWAYPNVRTYSFGLDITF</sequence>
<evidence type="ECO:0000313" key="1">
    <source>
        <dbReference type="EMBL" id="EEC98113.1"/>
    </source>
</evidence>
<protein>
    <recommendedName>
        <fullName evidence="3">TonB-dependent receptor</fullName>
    </recommendedName>
</protein>
<reference evidence="1 2" key="2">
    <citation type="submission" date="2008-10" db="EMBL/GenBank/DDBJ databases">
        <authorList>
            <person name="Fulton L."/>
            <person name="Clifton S."/>
            <person name="Fulton B."/>
            <person name="Xu J."/>
            <person name="Minx P."/>
            <person name="Pepin K.H."/>
            <person name="Johnson M."/>
            <person name="Bhonagiri V."/>
            <person name="Nash W.E."/>
            <person name="Mardis E.R."/>
            <person name="Wilson R.K."/>
        </authorList>
    </citation>
    <scope>NUCLEOTIDE SEQUENCE [LARGE SCALE GENOMIC DNA]</scope>
    <source>
        <strain evidence="1 2">DSM 18315</strain>
    </source>
</reference>
<dbReference type="STRING" id="537006.PRABACTJOHN_00475"/>
<gene>
    <name evidence="1" type="ORF">PRABACTJOHN_00475</name>
</gene>
<organism evidence="1 2">
    <name type="scientific">Parabacteroides johnsonii DSM 18315</name>
    <dbReference type="NCBI Taxonomy" id="537006"/>
    <lineage>
        <taxon>Bacteria</taxon>
        <taxon>Pseudomonadati</taxon>
        <taxon>Bacteroidota</taxon>
        <taxon>Bacteroidia</taxon>
        <taxon>Bacteroidales</taxon>
        <taxon>Tannerellaceae</taxon>
        <taxon>Parabacteroides</taxon>
    </lineage>
</organism>
<dbReference type="HOGENOM" id="CLU_1006513_0_0_10"/>
<proteinExistence type="predicted"/>
<dbReference type="AlphaFoldDB" id="B7B631"/>
<feature type="non-terminal residue" evidence="1">
    <location>
        <position position="1"/>
    </location>
</feature>
<dbReference type="Proteomes" id="UP000005510">
    <property type="component" value="Unassembled WGS sequence"/>
</dbReference>
<comment type="caution">
    <text evidence="1">The sequence shown here is derived from an EMBL/GenBank/DDBJ whole genome shotgun (WGS) entry which is preliminary data.</text>
</comment>
<evidence type="ECO:0000313" key="2">
    <source>
        <dbReference type="Proteomes" id="UP000005510"/>
    </source>
</evidence>
<reference evidence="1 2" key="1">
    <citation type="submission" date="2008-10" db="EMBL/GenBank/DDBJ databases">
        <title>Draft genome sequence of Parabacteroides johnsonii (DSM 18315).</title>
        <authorList>
            <person name="Sudarsanam P."/>
            <person name="Ley R."/>
            <person name="Guruge J."/>
            <person name="Turnbaugh P.J."/>
            <person name="Mahowald M."/>
            <person name="Liep D."/>
            <person name="Gordon J."/>
        </authorList>
    </citation>
    <scope>NUCLEOTIDE SEQUENCE [LARGE SCALE GENOMIC DNA]</scope>
    <source>
        <strain evidence="1 2">DSM 18315</strain>
    </source>
</reference>
<name>B7B631_9BACT</name>